<dbReference type="Proteomes" id="UP000239340">
    <property type="component" value="Plasmid pSfreNXT3c"/>
</dbReference>
<dbReference type="InterPro" id="IPR050546">
    <property type="entry name" value="Glycosyl_Hydrlase_16"/>
</dbReference>
<accession>A0A2L0HF80</accession>
<keyword evidence="4" id="KW-0614">Plasmid</keyword>
<geneLocation type="plasmid" evidence="5">
    <name>psfrenxt3c</name>
</geneLocation>
<dbReference type="EMBL" id="CP024310">
    <property type="protein sequence ID" value="AUX80125.1"/>
    <property type="molecule type" value="Genomic_DNA"/>
</dbReference>
<evidence type="ECO:0000259" key="3">
    <source>
        <dbReference type="PROSITE" id="PS51762"/>
    </source>
</evidence>
<dbReference type="PANTHER" id="PTHR10963">
    <property type="entry name" value="GLYCOSYL HYDROLASE-RELATED"/>
    <property type="match status" value="1"/>
</dbReference>
<dbReference type="Pfam" id="PF00722">
    <property type="entry name" value="Glyco_hydro_16"/>
    <property type="match status" value="1"/>
</dbReference>
<dbReference type="CDD" id="cd08023">
    <property type="entry name" value="GH16_laminarinase_like"/>
    <property type="match status" value="1"/>
</dbReference>
<proteinExistence type="inferred from homology"/>
<protein>
    <submittedName>
        <fullName evidence="4">Glycoside hydrolase family 16 protein</fullName>
    </submittedName>
</protein>
<evidence type="ECO:0000313" key="5">
    <source>
        <dbReference type="Proteomes" id="UP000239340"/>
    </source>
</evidence>
<dbReference type="PANTHER" id="PTHR10963:SF55">
    <property type="entry name" value="GLYCOSIDE HYDROLASE FAMILY 16 PROTEIN"/>
    <property type="match status" value="1"/>
</dbReference>
<dbReference type="GO" id="GO:0004553">
    <property type="term" value="F:hydrolase activity, hydrolyzing O-glycosyl compounds"/>
    <property type="evidence" value="ECO:0007669"/>
    <property type="project" value="InterPro"/>
</dbReference>
<dbReference type="Gene3D" id="2.60.120.200">
    <property type="match status" value="1"/>
</dbReference>
<name>A0A2L0HF80_RHIFR</name>
<dbReference type="PROSITE" id="PS51762">
    <property type="entry name" value="GH16_2"/>
    <property type="match status" value="1"/>
</dbReference>
<dbReference type="SUPFAM" id="SSF49899">
    <property type="entry name" value="Concanavalin A-like lectins/glucanases"/>
    <property type="match status" value="1"/>
</dbReference>
<feature type="chain" id="PRO_5014603855" evidence="2">
    <location>
        <begin position="41"/>
        <end position="285"/>
    </location>
</feature>
<keyword evidence="2" id="KW-0732">Signal</keyword>
<dbReference type="InterPro" id="IPR013320">
    <property type="entry name" value="ConA-like_dom_sf"/>
</dbReference>
<comment type="similarity">
    <text evidence="1">Belongs to the glycosyl hydrolase 16 family.</text>
</comment>
<feature type="signal peptide" evidence="2">
    <location>
        <begin position="1"/>
        <end position="40"/>
    </location>
</feature>
<evidence type="ECO:0000256" key="1">
    <source>
        <dbReference type="ARBA" id="ARBA00006865"/>
    </source>
</evidence>
<evidence type="ECO:0000313" key="4">
    <source>
        <dbReference type="EMBL" id="AUX80125.1"/>
    </source>
</evidence>
<dbReference type="InterPro" id="IPR000757">
    <property type="entry name" value="Beta-glucanase-like"/>
</dbReference>
<sequence length="285" mass="32002">MFSHPRDLGFGLNRRFLIRRLASGLLACALASTFPGPVPAEGVAGSDTGDELSLARMETSFDESFDTLSVSAWGPDTRWIAHTPWSGDFGGARFANPEAGYPFTTEDGILRIEARRDDEGKWTSGLLASVDPKGKGFAQQYGYFEMRARLPTGAGVWPAFWLIGKDRSKATAEIDVLEFYGDKPDGYSSVVHVWHRDGRHDSQFKRIDAFAAGDPGEFHTYGVKVDAEFIRMYFDRRLVWKASTRPEHRQPMFILLNLALVESTADDAPDPSHMYVDYVRAYRFR</sequence>
<dbReference type="AlphaFoldDB" id="A0A2L0HF80"/>
<organism evidence="4 5">
    <name type="scientific">Rhizobium fredii</name>
    <name type="common">Sinorhizobium fredii</name>
    <dbReference type="NCBI Taxonomy" id="380"/>
    <lineage>
        <taxon>Bacteria</taxon>
        <taxon>Pseudomonadati</taxon>
        <taxon>Pseudomonadota</taxon>
        <taxon>Alphaproteobacteria</taxon>
        <taxon>Hyphomicrobiales</taxon>
        <taxon>Rhizobiaceae</taxon>
        <taxon>Sinorhizobium/Ensifer group</taxon>
        <taxon>Sinorhizobium</taxon>
    </lineage>
</organism>
<reference evidence="4 5" key="1">
    <citation type="submission" date="2017-10" db="EMBL/GenBank/DDBJ databases">
        <title>Analysis of the genome sequences of Rhizobium populations associated to common bean (phaseolus vulgaris).</title>
        <authorList>
            <person name="Bustos P."/>
            <person name="Santamaria R.I."/>
            <person name="Miranda-Sanchez F."/>
            <person name="Perez-Carrascal O."/>
            <person name="Juarez S."/>
            <person name="Lozano L."/>
            <person name="Martinez-Flores I."/>
            <person name="Vinuesa P."/>
            <person name="Martinez-Romero E."/>
            <person name="Cevallos M.A."/>
            <person name="Romero D."/>
            <person name="Davila G."/>
            <person name="Gonzalez V."/>
        </authorList>
    </citation>
    <scope>NUCLEOTIDE SEQUENCE [LARGE SCALE GENOMIC DNA]</scope>
    <source>
        <strain evidence="4 5">NXT3</strain>
        <plasmid evidence="5">Plasmid psfrenxt3c</plasmid>
    </source>
</reference>
<dbReference type="GO" id="GO:0005975">
    <property type="term" value="P:carbohydrate metabolic process"/>
    <property type="evidence" value="ECO:0007669"/>
    <property type="project" value="InterPro"/>
</dbReference>
<evidence type="ECO:0000256" key="2">
    <source>
        <dbReference type="SAM" id="SignalP"/>
    </source>
</evidence>
<keyword evidence="4" id="KW-0378">Hydrolase</keyword>
<gene>
    <name evidence="4" type="ORF">NXT3_PC00968</name>
</gene>
<feature type="domain" description="GH16" evidence="3">
    <location>
        <begin position="32"/>
        <end position="285"/>
    </location>
</feature>